<keyword evidence="4" id="KW-1185">Reference proteome</keyword>
<dbReference type="InterPro" id="IPR027942">
    <property type="entry name" value="SEO_N"/>
</dbReference>
<dbReference type="PANTHER" id="PTHR33232">
    <property type="entry name" value="PROTEIN SIEVE ELEMENT OCCLUSION B-LIKE"/>
    <property type="match status" value="1"/>
</dbReference>
<evidence type="ECO:0000259" key="1">
    <source>
        <dbReference type="Pfam" id="PF14576"/>
    </source>
</evidence>
<dbReference type="Pfam" id="PF14576">
    <property type="entry name" value="SEO_N"/>
    <property type="match status" value="1"/>
</dbReference>
<feature type="domain" description="Sieve element occlusion C-terminal" evidence="2">
    <location>
        <begin position="399"/>
        <end position="629"/>
    </location>
</feature>
<dbReference type="PANTHER" id="PTHR33232:SF9">
    <property type="entry name" value="PROTEIN SIEVE ELEMENT OCCLUSION B"/>
    <property type="match status" value="1"/>
</dbReference>
<name>A0A9Q1KD25_9CARY</name>
<sequence>MSTTSTAPQQELVAQIVKLHNPDVQSVNVRPYLCLVERVINETVRDNVEGHAMCLPSSRDLEVLAPLVIEIQCQITKGQIGSIDDDTTAKDVLKSVSHFSWEAKAVLTMAAIASNYKDCLLLNHYSPLQVPLLLVVSRLNLTEAIVNLSRTMLETTRNIVVFQELSTNYILDKDAEVRAAPDLLPTAVYWVVRSAVAAIQGISSFTSVRWDNFGYDVPAIEKPKSCAHQLELVTREMHELVDKKMEQKIKMVIYETVRMDNLPVLKLLTCDEELYDCQAKTRVHLDVLKGRNVLLLISGLDITNEELHKLEQIYTERTHAYDIVWIPVIDPPTHWTHATRAKFKTMQASMPWYTICDPKYFQGKPIIVVLDPLGKVMNPNAIHMMWIWRSNAFPFTRAREEDLWQKQTWNLEFLVDADQRILEWIREGKYIILYGTGRLKWIRDFTTRAKEIASNLQVPVEMVYVGKSHHKYVVQKLSLAIAGEQLSHCWLDPNQLWYFWTRLESMFHSKMQLGRIGDQNDITLQELQRLRSFYKGHEGWAILAKGSNIIVSAQGRLALTVLKENDKWEQRARKEGLEVAFAAHCSELYKEEYICSRIVFPITAKTPDHMPCPECLREMLKFKTFRCCHGSAMSGSSTVDN</sequence>
<dbReference type="AlphaFoldDB" id="A0A9Q1KD25"/>
<proteinExistence type="predicted"/>
<dbReference type="GO" id="GO:0010088">
    <property type="term" value="P:phloem development"/>
    <property type="evidence" value="ECO:0007669"/>
    <property type="project" value="InterPro"/>
</dbReference>
<dbReference type="OrthoDB" id="1895250at2759"/>
<dbReference type="InterPro" id="IPR027944">
    <property type="entry name" value="SEO_C"/>
</dbReference>
<dbReference type="Pfam" id="PF14577">
    <property type="entry name" value="SEO_C"/>
    <property type="match status" value="1"/>
</dbReference>
<dbReference type="InterPro" id="IPR039299">
    <property type="entry name" value="SEOA"/>
</dbReference>
<evidence type="ECO:0008006" key="5">
    <source>
        <dbReference type="Google" id="ProtNLM"/>
    </source>
</evidence>
<organism evidence="3 4">
    <name type="scientific">Carnegiea gigantea</name>
    <dbReference type="NCBI Taxonomy" id="171969"/>
    <lineage>
        <taxon>Eukaryota</taxon>
        <taxon>Viridiplantae</taxon>
        <taxon>Streptophyta</taxon>
        <taxon>Embryophyta</taxon>
        <taxon>Tracheophyta</taxon>
        <taxon>Spermatophyta</taxon>
        <taxon>Magnoliopsida</taxon>
        <taxon>eudicotyledons</taxon>
        <taxon>Gunneridae</taxon>
        <taxon>Pentapetalae</taxon>
        <taxon>Caryophyllales</taxon>
        <taxon>Cactineae</taxon>
        <taxon>Cactaceae</taxon>
        <taxon>Cactoideae</taxon>
        <taxon>Echinocereeae</taxon>
        <taxon>Carnegiea</taxon>
    </lineage>
</organism>
<reference evidence="3" key="1">
    <citation type="submission" date="2022-04" db="EMBL/GenBank/DDBJ databases">
        <title>Carnegiea gigantea Genome sequencing and assembly v2.</title>
        <authorList>
            <person name="Copetti D."/>
            <person name="Sanderson M.J."/>
            <person name="Burquez A."/>
            <person name="Wojciechowski M.F."/>
        </authorList>
    </citation>
    <scope>NUCLEOTIDE SEQUENCE</scope>
    <source>
        <strain evidence="3">SGP5-SGP5p</strain>
        <tissue evidence="3">Aerial part</tissue>
    </source>
</reference>
<feature type="domain" description="Sieve element occlusion N-terminal" evidence="1">
    <location>
        <begin position="10"/>
        <end position="249"/>
    </location>
</feature>
<dbReference type="EMBL" id="JAKOGI010000185">
    <property type="protein sequence ID" value="KAJ8440694.1"/>
    <property type="molecule type" value="Genomic_DNA"/>
</dbReference>
<comment type="caution">
    <text evidence="3">The sequence shown here is derived from an EMBL/GenBank/DDBJ whole genome shotgun (WGS) entry which is preliminary data.</text>
</comment>
<evidence type="ECO:0000313" key="4">
    <source>
        <dbReference type="Proteomes" id="UP001153076"/>
    </source>
</evidence>
<evidence type="ECO:0000313" key="3">
    <source>
        <dbReference type="EMBL" id="KAJ8440694.1"/>
    </source>
</evidence>
<dbReference type="Proteomes" id="UP001153076">
    <property type="component" value="Unassembled WGS sequence"/>
</dbReference>
<protein>
    <recommendedName>
        <fullName evidence="5">Protein SIEVE ELEMENT OCCLUSION B</fullName>
    </recommendedName>
</protein>
<evidence type="ECO:0000259" key="2">
    <source>
        <dbReference type="Pfam" id="PF14577"/>
    </source>
</evidence>
<gene>
    <name evidence="3" type="ORF">Cgig2_005425</name>
</gene>
<accession>A0A9Q1KD25</accession>